<proteinExistence type="predicted"/>
<comment type="caution">
    <text evidence="4">The sequence shown here is derived from an EMBL/GenBank/DDBJ whole genome shotgun (WGS) entry which is preliminary data.</text>
</comment>
<dbReference type="PANTHER" id="PTHR37299:SF1">
    <property type="entry name" value="STAGE 0 SPORULATION PROTEIN A HOMOLOG"/>
    <property type="match status" value="1"/>
</dbReference>
<accession>A0A5C6VNP8</accession>
<dbReference type="PROSITE" id="PS50930">
    <property type="entry name" value="HTH_LYTTR"/>
    <property type="match status" value="1"/>
</dbReference>
<dbReference type="GO" id="GO:0003677">
    <property type="term" value="F:DNA binding"/>
    <property type="evidence" value="ECO:0007669"/>
    <property type="project" value="InterPro"/>
</dbReference>
<dbReference type="InterPro" id="IPR001789">
    <property type="entry name" value="Sig_transdc_resp-reg_receiver"/>
</dbReference>
<dbReference type="SMART" id="SM00448">
    <property type="entry name" value="REC"/>
    <property type="match status" value="1"/>
</dbReference>
<evidence type="ECO:0000259" key="2">
    <source>
        <dbReference type="PROSITE" id="PS50110"/>
    </source>
</evidence>
<dbReference type="Gene3D" id="2.40.50.1020">
    <property type="entry name" value="LytTr DNA-binding domain"/>
    <property type="match status" value="1"/>
</dbReference>
<feature type="modified residue" description="4-aspartylphosphate" evidence="1">
    <location>
        <position position="52"/>
    </location>
</feature>
<dbReference type="Proteomes" id="UP000321168">
    <property type="component" value="Unassembled WGS sequence"/>
</dbReference>
<organism evidence="4 5">
    <name type="scientific">Luteibaculum oceani</name>
    <dbReference type="NCBI Taxonomy" id="1294296"/>
    <lineage>
        <taxon>Bacteria</taxon>
        <taxon>Pseudomonadati</taxon>
        <taxon>Bacteroidota</taxon>
        <taxon>Flavobacteriia</taxon>
        <taxon>Flavobacteriales</taxon>
        <taxon>Luteibaculaceae</taxon>
        <taxon>Luteibaculum</taxon>
    </lineage>
</organism>
<dbReference type="Pfam" id="PF04397">
    <property type="entry name" value="LytTR"/>
    <property type="match status" value="1"/>
</dbReference>
<feature type="domain" description="Response regulatory" evidence="2">
    <location>
        <begin position="2"/>
        <end position="116"/>
    </location>
</feature>
<protein>
    <submittedName>
        <fullName evidence="4">Response regulator transcription factor</fullName>
    </submittedName>
</protein>
<gene>
    <name evidence="4" type="ORF">FRX97_01125</name>
</gene>
<dbReference type="Gene3D" id="3.40.50.2300">
    <property type="match status" value="1"/>
</dbReference>
<keyword evidence="5" id="KW-1185">Reference proteome</keyword>
<dbReference type="InterPro" id="IPR046947">
    <property type="entry name" value="LytR-like"/>
</dbReference>
<dbReference type="InterPro" id="IPR011006">
    <property type="entry name" value="CheY-like_superfamily"/>
</dbReference>
<dbReference type="Pfam" id="PF00072">
    <property type="entry name" value="Response_reg"/>
    <property type="match status" value="1"/>
</dbReference>
<dbReference type="SUPFAM" id="SSF52172">
    <property type="entry name" value="CheY-like"/>
    <property type="match status" value="1"/>
</dbReference>
<dbReference type="EMBL" id="VORB01000001">
    <property type="protein sequence ID" value="TXC85255.1"/>
    <property type="molecule type" value="Genomic_DNA"/>
</dbReference>
<dbReference type="RefSeq" id="WP_147012511.1">
    <property type="nucleotide sequence ID" value="NZ_VORB01000001.1"/>
</dbReference>
<name>A0A5C6VNP8_9FLAO</name>
<dbReference type="SMART" id="SM00850">
    <property type="entry name" value="LytTR"/>
    <property type="match status" value="1"/>
</dbReference>
<dbReference type="InterPro" id="IPR007492">
    <property type="entry name" value="LytTR_DNA-bd_dom"/>
</dbReference>
<sequence length="216" mass="24375">MKIAIAEDDFIVAEQLRKIVENFGCKVVFVEHNTKKFLDRLVGEKIDLALLDIRMDTEDSGFRIATELQQKHIPFMFVSAHSDVNTLSQASRLKPVGYLTKPFNRAQIKASLITVSGLLENSSITVKSGSETHKLSVSDILFIKSDNVYCEIHTKSKGRILVRTSLKSLEPEFEDTSVVRCHRSYMVNLHHVQSYNKTEAKINEQIIPITKAISLG</sequence>
<evidence type="ECO:0000256" key="1">
    <source>
        <dbReference type="PROSITE-ProRule" id="PRU00169"/>
    </source>
</evidence>
<evidence type="ECO:0000313" key="4">
    <source>
        <dbReference type="EMBL" id="TXC85255.1"/>
    </source>
</evidence>
<evidence type="ECO:0000313" key="5">
    <source>
        <dbReference type="Proteomes" id="UP000321168"/>
    </source>
</evidence>
<dbReference type="PROSITE" id="PS50110">
    <property type="entry name" value="RESPONSE_REGULATORY"/>
    <property type="match status" value="1"/>
</dbReference>
<dbReference type="OrthoDB" id="2962330at2"/>
<evidence type="ECO:0000259" key="3">
    <source>
        <dbReference type="PROSITE" id="PS50930"/>
    </source>
</evidence>
<dbReference type="GO" id="GO:0000156">
    <property type="term" value="F:phosphorelay response regulator activity"/>
    <property type="evidence" value="ECO:0007669"/>
    <property type="project" value="InterPro"/>
</dbReference>
<dbReference type="AlphaFoldDB" id="A0A5C6VNP8"/>
<feature type="domain" description="HTH LytTR-type" evidence="3">
    <location>
        <begin position="124"/>
        <end position="216"/>
    </location>
</feature>
<reference evidence="4 5" key="1">
    <citation type="submission" date="2019-08" db="EMBL/GenBank/DDBJ databases">
        <title>Genome of Luteibaculum oceani JCM 18817.</title>
        <authorList>
            <person name="Bowman J.P."/>
        </authorList>
    </citation>
    <scope>NUCLEOTIDE SEQUENCE [LARGE SCALE GENOMIC DNA]</scope>
    <source>
        <strain evidence="4 5">JCM 18817</strain>
    </source>
</reference>
<dbReference type="PANTHER" id="PTHR37299">
    <property type="entry name" value="TRANSCRIPTIONAL REGULATOR-RELATED"/>
    <property type="match status" value="1"/>
</dbReference>
<keyword evidence="1" id="KW-0597">Phosphoprotein</keyword>